<dbReference type="Proteomes" id="UP000293142">
    <property type="component" value="Unassembled WGS sequence"/>
</dbReference>
<comment type="caution">
    <text evidence="1">The sequence shown here is derived from an EMBL/GenBank/DDBJ whole genome shotgun (WGS) entry which is preliminary data.</text>
</comment>
<dbReference type="RefSeq" id="WP_131011960.1">
    <property type="nucleotide sequence ID" value="NZ_SIRE01000003.1"/>
</dbReference>
<evidence type="ECO:0000313" key="1">
    <source>
        <dbReference type="EMBL" id="TBL81248.1"/>
    </source>
</evidence>
<dbReference type="OrthoDB" id="105221at2"/>
<dbReference type="AlphaFoldDB" id="A0A4Q9DZ98"/>
<keyword evidence="2" id="KW-1185">Reference proteome</keyword>
<gene>
    <name evidence="1" type="ORF">EYB31_03940</name>
</gene>
<dbReference type="InterPro" id="IPR038763">
    <property type="entry name" value="DHH_sf"/>
</dbReference>
<sequence length="304" mass="34037">MRLVTRSDLDGLVCAILFRKLGMIDQMKFVHPKDVQDGLIEVSENDILANVPFVPGCGLWFDHHSSELERTGEQAEFKGEVRVAPSAARVVYDYYGGKETFGDIDDMMAGVDKADSAQFSADDILQPQGWDLLSFICDARTGLGRFHDYRISNYQLMEALVDHCATMGIDEVLQHPDVQERVKRYFELDKDYKQMLQQYTRVDGNVIVTDLRGVETIFPGNRFMVYALYPEQNISIWMIDGRGKQNCVFACGYSIINRSAKTDIGALMLANGGGGHKAAGTCQVPYDQADTVLAQFVETMKQNG</sequence>
<dbReference type="PIRSF" id="PIRSF028235">
    <property type="entry name" value="UCP028235"/>
    <property type="match status" value="1"/>
</dbReference>
<evidence type="ECO:0000313" key="2">
    <source>
        <dbReference type="Proteomes" id="UP000293142"/>
    </source>
</evidence>
<organism evidence="1 2">
    <name type="scientific">Paenibacillus thalictri</name>
    <dbReference type="NCBI Taxonomy" id="2527873"/>
    <lineage>
        <taxon>Bacteria</taxon>
        <taxon>Bacillati</taxon>
        <taxon>Bacillota</taxon>
        <taxon>Bacilli</taxon>
        <taxon>Bacillales</taxon>
        <taxon>Paenibacillaceae</taxon>
        <taxon>Paenibacillus</taxon>
    </lineage>
</organism>
<name>A0A4Q9DZ98_9BACL</name>
<accession>A0A4Q9DZ98</accession>
<dbReference type="InterPro" id="IPR016877">
    <property type="entry name" value="UCP028235"/>
</dbReference>
<dbReference type="SUPFAM" id="SSF64182">
    <property type="entry name" value="DHH phosphoesterases"/>
    <property type="match status" value="1"/>
</dbReference>
<protein>
    <submittedName>
        <fullName evidence="1">Exopolyphosphatase</fullName>
    </submittedName>
</protein>
<proteinExistence type="predicted"/>
<reference evidence="1 2" key="1">
    <citation type="submission" date="2019-02" db="EMBL/GenBank/DDBJ databases">
        <title>Paenibacillus sp. nov., isolated from surface-sterilized tissue of Thalictrum simplex L.</title>
        <authorList>
            <person name="Tuo L."/>
        </authorList>
    </citation>
    <scope>NUCLEOTIDE SEQUENCE [LARGE SCALE GENOMIC DNA]</scope>
    <source>
        <strain evidence="1 2">N2SHLJ1</strain>
    </source>
</reference>
<dbReference type="EMBL" id="SIRE01000003">
    <property type="protein sequence ID" value="TBL81248.1"/>
    <property type="molecule type" value="Genomic_DNA"/>
</dbReference>